<dbReference type="AlphaFoldDB" id="A0A3P7PEP6"/>
<dbReference type="EMBL" id="UYRU01108231">
    <property type="protein sequence ID" value="VDN43527.1"/>
    <property type="molecule type" value="Genomic_DNA"/>
</dbReference>
<reference evidence="1 2" key="1">
    <citation type="submission" date="2018-11" db="EMBL/GenBank/DDBJ databases">
        <authorList>
            <consortium name="Pathogen Informatics"/>
        </authorList>
    </citation>
    <scope>NUCLEOTIDE SEQUENCE [LARGE SCALE GENOMIC DNA]</scope>
</reference>
<name>A0A3P7PEP6_DIBLA</name>
<keyword evidence="2" id="KW-1185">Reference proteome</keyword>
<accession>A0A3P7PEP6</accession>
<evidence type="ECO:0000313" key="1">
    <source>
        <dbReference type="EMBL" id="VDN43527.1"/>
    </source>
</evidence>
<dbReference type="Proteomes" id="UP000281553">
    <property type="component" value="Unassembled WGS sequence"/>
</dbReference>
<sequence length="66" mass="7359">MDPPQCEYLVYASTSTVESGLVWFRLKVAYILESPEKNNSEDVHSNVEKTIAAVVLTPCLISLLDM</sequence>
<gene>
    <name evidence="1" type="ORF">DILT_LOCUS19115</name>
</gene>
<evidence type="ECO:0000313" key="2">
    <source>
        <dbReference type="Proteomes" id="UP000281553"/>
    </source>
</evidence>
<proteinExistence type="predicted"/>
<organism evidence="1 2">
    <name type="scientific">Dibothriocephalus latus</name>
    <name type="common">Fish tapeworm</name>
    <name type="synonym">Diphyllobothrium latum</name>
    <dbReference type="NCBI Taxonomy" id="60516"/>
    <lineage>
        <taxon>Eukaryota</taxon>
        <taxon>Metazoa</taxon>
        <taxon>Spiralia</taxon>
        <taxon>Lophotrochozoa</taxon>
        <taxon>Platyhelminthes</taxon>
        <taxon>Cestoda</taxon>
        <taxon>Eucestoda</taxon>
        <taxon>Diphyllobothriidea</taxon>
        <taxon>Diphyllobothriidae</taxon>
        <taxon>Dibothriocephalus</taxon>
    </lineage>
</organism>
<protein>
    <submittedName>
        <fullName evidence="1">Uncharacterized protein</fullName>
    </submittedName>
</protein>